<protein>
    <submittedName>
        <fullName evidence="1">Uncharacterized protein</fullName>
    </submittedName>
</protein>
<evidence type="ECO:0000313" key="1">
    <source>
        <dbReference type="EMBL" id="KAF2465150.1"/>
    </source>
</evidence>
<comment type="caution">
    <text evidence="1">The sequence shown here is derived from an EMBL/GenBank/DDBJ whole genome shotgun (WGS) entry which is preliminary data.</text>
</comment>
<organism evidence="1 2">
    <name type="scientific">Lindgomyces ingoldianus</name>
    <dbReference type="NCBI Taxonomy" id="673940"/>
    <lineage>
        <taxon>Eukaryota</taxon>
        <taxon>Fungi</taxon>
        <taxon>Dikarya</taxon>
        <taxon>Ascomycota</taxon>
        <taxon>Pezizomycotina</taxon>
        <taxon>Dothideomycetes</taxon>
        <taxon>Pleosporomycetidae</taxon>
        <taxon>Pleosporales</taxon>
        <taxon>Lindgomycetaceae</taxon>
        <taxon>Lindgomyces</taxon>
    </lineage>
</organism>
<evidence type="ECO:0000313" key="2">
    <source>
        <dbReference type="Proteomes" id="UP000799755"/>
    </source>
</evidence>
<reference evidence="1" key="1">
    <citation type="journal article" date="2020" name="Stud. Mycol.">
        <title>101 Dothideomycetes genomes: a test case for predicting lifestyles and emergence of pathogens.</title>
        <authorList>
            <person name="Haridas S."/>
            <person name="Albert R."/>
            <person name="Binder M."/>
            <person name="Bloem J."/>
            <person name="Labutti K."/>
            <person name="Salamov A."/>
            <person name="Andreopoulos B."/>
            <person name="Baker S."/>
            <person name="Barry K."/>
            <person name="Bills G."/>
            <person name="Bluhm B."/>
            <person name="Cannon C."/>
            <person name="Castanera R."/>
            <person name="Culley D."/>
            <person name="Daum C."/>
            <person name="Ezra D."/>
            <person name="Gonzalez J."/>
            <person name="Henrissat B."/>
            <person name="Kuo A."/>
            <person name="Liang C."/>
            <person name="Lipzen A."/>
            <person name="Lutzoni F."/>
            <person name="Magnuson J."/>
            <person name="Mondo S."/>
            <person name="Nolan M."/>
            <person name="Ohm R."/>
            <person name="Pangilinan J."/>
            <person name="Park H.-J."/>
            <person name="Ramirez L."/>
            <person name="Alfaro M."/>
            <person name="Sun H."/>
            <person name="Tritt A."/>
            <person name="Yoshinaga Y."/>
            <person name="Zwiers L.-H."/>
            <person name="Turgeon B."/>
            <person name="Goodwin S."/>
            <person name="Spatafora J."/>
            <person name="Crous P."/>
            <person name="Grigoriev I."/>
        </authorList>
    </citation>
    <scope>NUCLEOTIDE SEQUENCE</scope>
    <source>
        <strain evidence="1">ATCC 200398</strain>
    </source>
</reference>
<gene>
    <name evidence="1" type="ORF">BDR25DRAFT_306803</name>
</gene>
<dbReference type="EMBL" id="MU003531">
    <property type="protein sequence ID" value="KAF2465150.1"/>
    <property type="molecule type" value="Genomic_DNA"/>
</dbReference>
<proteinExistence type="predicted"/>
<keyword evidence="2" id="KW-1185">Reference proteome</keyword>
<dbReference type="Proteomes" id="UP000799755">
    <property type="component" value="Unassembled WGS sequence"/>
</dbReference>
<sequence length="420" mass="47048">MAPKAPTTPTRGRGRAKANTDAKVDITARARAGRSRAARPVPDVLAPRSEGVQKPTKRRGRPAKQVKPAENDEAVSPAKKRVGRPSKDTITATPSIPVRRPGRPPKVAQSNAHTAPATTTTRTAKRSPGRPRKSVASATIPRRVDPRVRSKLPARRVPKKVAVAHVSVRTPAKRRGRPPKADKATLATRKTIVTKVAKAAVAKRAPRLRKGFTRLEFESKFSNEMQEYLARLRKEAEAEDDMVAANKEVPQAEQEMQAEEEMQVDEEMQVEEEAQVEEERQVEPENNEEEIQGGQENNEEVIQEEQENNEKEIHEEEIHEEQENNEEEIQEEIQLQEEVQVEMQFARQVDGANDDDLFEDTEMAAQEEMLEGAQEPIAKVSANDFPEDLEVIRIEEEEMTYEVPPEGGALGMDHPLTMFA</sequence>
<name>A0ACB6QE67_9PLEO</name>
<accession>A0ACB6QE67</accession>